<evidence type="ECO:0000256" key="1">
    <source>
        <dbReference type="ARBA" id="ARBA00022729"/>
    </source>
</evidence>
<feature type="domain" description="DUF4352" evidence="2">
    <location>
        <begin position="2"/>
        <end position="119"/>
    </location>
</feature>
<dbReference type="Gene3D" id="2.60.40.1240">
    <property type="match status" value="1"/>
</dbReference>
<organism evidence="3 4">
    <name type="scientific">Winogradskya humida</name>
    <dbReference type="NCBI Taxonomy" id="113566"/>
    <lineage>
        <taxon>Bacteria</taxon>
        <taxon>Bacillati</taxon>
        <taxon>Actinomycetota</taxon>
        <taxon>Actinomycetes</taxon>
        <taxon>Micromonosporales</taxon>
        <taxon>Micromonosporaceae</taxon>
        <taxon>Winogradskya</taxon>
    </lineage>
</organism>
<evidence type="ECO:0000259" key="2">
    <source>
        <dbReference type="Pfam" id="PF11611"/>
    </source>
</evidence>
<keyword evidence="1" id="KW-0732">Signal</keyword>
<dbReference type="Pfam" id="PF11611">
    <property type="entry name" value="DUF4352"/>
    <property type="match status" value="1"/>
</dbReference>
<gene>
    <name evidence="3" type="ORF">Ahu01nite_089840</name>
</gene>
<evidence type="ECO:0000313" key="4">
    <source>
        <dbReference type="Proteomes" id="UP000603200"/>
    </source>
</evidence>
<proteinExistence type="predicted"/>
<reference evidence="3 4" key="1">
    <citation type="submission" date="2021-01" db="EMBL/GenBank/DDBJ databases">
        <title>Whole genome shotgun sequence of Actinoplanes humidus NBRC 14915.</title>
        <authorList>
            <person name="Komaki H."/>
            <person name="Tamura T."/>
        </authorList>
    </citation>
    <scope>NUCLEOTIDE SEQUENCE [LARGE SCALE GENOMIC DNA]</scope>
    <source>
        <strain evidence="3 4">NBRC 14915</strain>
    </source>
</reference>
<name>A0ABQ4A6B1_9ACTN</name>
<protein>
    <recommendedName>
        <fullName evidence="2">DUF4352 domain-containing protein</fullName>
    </recommendedName>
</protein>
<accession>A0ABQ4A6B1</accession>
<dbReference type="RefSeq" id="WP_203842810.1">
    <property type="nucleotide sequence ID" value="NZ_BAAATV010000028.1"/>
</dbReference>
<dbReference type="InterPro" id="IPR029050">
    <property type="entry name" value="Immunoprotect_excell_Ig-like"/>
</dbReference>
<dbReference type="InterPro" id="IPR029051">
    <property type="entry name" value="DUF4352"/>
</dbReference>
<keyword evidence="4" id="KW-1185">Reference proteome</keyword>
<dbReference type="EMBL" id="BOMN01000130">
    <property type="protein sequence ID" value="GIE25882.1"/>
    <property type="molecule type" value="Genomic_DNA"/>
</dbReference>
<dbReference type="Proteomes" id="UP000603200">
    <property type="component" value="Unassembled WGS sequence"/>
</dbReference>
<sequence length="125" mass="13543">MRDGKFEFTVSKMDCSKSEVGSSFLNKKAQGKFCQITVKVENIGKEAQYFDGSSQKALDAKGTEFSNDGAAEIYANENSETFLNEINPGNSARGKLIFDVPDSAKLTKLVLHDSMFSGGVEVALS</sequence>
<comment type="caution">
    <text evidence="3">The sequence shown here is derived from an EMBL/GenBank/DDBJ whole genome shotgun (WGS) entry which is preliminary data.</text>
</comment>
<evidence type="ECO:0000313" key="3">
    <source>
        <dbReference type="EMBL" id="GIE25882.1"/>
    </source>
</evidence>